<dbReference type="InterPro" id="IPR003593">
    <property type="entry name" value="AAA+_ATPase"/>
</dbReference>
<dbReference type="eggNOG" id="COG1419">
    <property type="taxonomic scope" value="Bacteria"/>
</dbReference>
<accession>F3YTV0</accession>
<keyword evidence="2" id="KW-0342">GTP-binding</keyword>
<dbReference type="STRING" id="690850.Desaf_0121"/>
<dbReference type="SUPFAM" id="SSF52540">
    <property type="entry name" value="P-loop containing nucleoside triphosphate hydrolases"/>
    <property type="match status" value="1"/>
</dbReference>
<protein>
    <submittedName>
        <fullName evidence="5">AAA ATPase</fullName>
    </submittedName>
</protein>
<dbReference type="SMART" id="SM00382">
    <property type="entry name" value="AAA"/>
    <property type="match status" value="1"/>
</dbReference>
<feature type="domain" description="SRP54-type proteins GTP-binding" evidence="4">
    <location>
        <begin position="163"/>
        <end position="355"/>
    </location>
</feature>
<name>F3YTV0_DESAF</name>
<evidence type="ECO:0000259" key="3">
    <source>
        <dbReference type="SMART" id="SM00382"/>
    </source>
</evidence>
<dbReference type="Gene3D" id="3.40.50.300">
    <property type="entry name" value="P-loop containing nucleotide triphosphate hydrolases"/>
    <property type="match status" value="1"/>
</dbReference>
<dbReference type="Proteomes" id="UP000007844">
    <property type="component" value="Chromosome"/>
</dbReference>
<dbReference type="KEGG" id="daf:Desaf_0121"/>
<dbReference type="InterPro" id="IPR000897">
    <property type="entry name" value="SRP54_GTPase_dom"/>
</dbReference>
<organism evidence="5 6">
    <name type="scientific">Desulfocurvibacter africanus subsp. africanus str. Walvis Bay</name>
    <dbReference type="NCBI Taxonomy" id="690850"/>
    <lineage>
        <taxon>Bacteria</taxon>
        <taxon>Pseudomonadati</taxon>
        <taxon>Thermodesulfobacteriota</taxon>
        <taxon>Desulfovibrionia</taxon>
        <taxon>Desulfovibrionales</taxon>
        <taxon>Desulfovibrionaceae</taxon>
        <taxon>Desulfocurvibacter</taxon>
    </lineage>
</organism>
<evidence type="ECO:0000313" key="6">
    <source>
        <dbReference type="Proteomes" id="UP000007844"/>
    </source>
</evidence>
<dbReference type="RefSeq" id="WP_014258352.1">
    <property type="nucleotide sequence ID" value="NC_016629.1"/>
</dbReference>
<sequence>MQVRIFRGADSSAALAQVKAELGIEAVILETREVMDNGRKMCEITAALERNVGMTRAKPSEAYGDMSSVSALTGGPGAAAPEWHREWSEIKSCLMSLMGKQLDKDKLSPRQRQALDYLEREGVDPKIGVTLYKCLVLDKQTSLLAALAEILSVRPLTLASWPEKIHCVAGPSGVGKTTTVIRMALAAQQEKPDLRICLVNADDRQARGRLVLRHYCELSGFSYREAGSREDILKLLDEADNFDRIYVDLPGMSGPQVLSERLTLLGLSEVDECAFHLVLSPHYGKPQLDHFLRAFSFARLSSVIWTKLDEAASFGGLINVADSCRVPISAVSWAAGFKDCMAPAENMLLWKLIFKHELPCGQAPEKLHA</sequence>
<evidence type="ECO:0000313" key="5">
    <source>
        <dbReference type="EMBL" id="EGJ48481.1"/>
    </source>
</evidence>
<evidence type="ECO:0000259" key="4">
    <source>
        <dbReference type="SMART" id="SM00962"/>
    </source>
</evidence>
<proteinExistence type="predicted"/>
<reference evidence="5 6" key="1">
    <citation type="journal article" date="2011" name="J. Bacteriol.">
        <title>Genome sequence of the mercury-methylating and pleomorphic Desulfovibrio africanus Strain Walvis Bay.</title>
        <authorList>
            <person name="Brown S.D."/>
            <person name="Wall J.D."/>
            <person name="Kucken A.M."/>
            <person name="Gilmour C.C."/>
            <person name="Podar M."/>
            <person name="Brandt C.C."/>
            <person name="Teshima H."/>
            <person name="Detter J.C."/>
            <person name="Han C.S."/>
            <person name="Land M.L."/>
            <person name="Lucas S."/>
            <person name="Han J."/>
            <person name="Pennacchio L."/>
            <person name="Nolan M."/>
            <person name="Pitluck S."/>
            <person name="Woyke T."/>
            <person name="Goodwin L."/>
            <person name="Palumbo A.V."/>
            <person name="Elias D.A."/>
        </authorList>
    </citation>
    <scope>NUCLEOTIDE SEQUENCE [LARGE SCALE GENOMIC DNA]</scope>
    <source>
        <strain evidence="5 6">Walvis Bay</strain>
    </source>
</reference>
<dbReference type="InterPro" id="IPR027417">
    <property type="entry name" value="P-loop_NTPase"/>
</dbReference>
<dbReference type="GO" id="GO:0005525">
    <property type="term" value="F:GTP binding"/>
    <property type="evidence" value="ECO:0007669"/>
    <property type="project" value="UniProtKB-KW"/>
</dbReference>
<dbReference type="SMART" id="SM00962">
    <property type="entry name" value="SRP54"/>
    <property type="match status" value="1"/>
</dbReference>
<dbReference type="Pfam" id="PF00448">
    <property type="entry name" value="SRP54"/>
    <property type="match status" value="1"/>
</dbReference>
<evidence type="ECO:0000256" key="2">
    <source>
        <dbReference type="ARBA" id="ARBA00023134"/>
    </source>
</evidence>
<dbReference type="AlphaFoldDB" id="F3YTV0"/>
<keyword evidence="6" id="KW-1185">Reference proteome</keyword>
<keyword evidence="1" id="KW-0547">Nucleotide-binding</keyword>
<gene>
    <name evidence="5" type="ORF">Desaf_0121</name>
</gene>
<dbReference type="HOGENOM" id="CLU_009301_11_4_7"/>
<dbReference type="EMBL" id="CP003221">
    <property type="protein sequence ID" value="EGJ48481.1"/>
    <property type="molecule type" value="Genomic_DNA"/>
</dbReference>
<feature type="domain" description="AAA+ ATPase" evidence="3">
    <location>
        <begin position="162"/>
        <end position="310"/>
    </location>
</feature>
<dbReference type="GO" id="GO:0006614">
    <property type="term" value="P:SRP-dependent cotranslational protein targeting to membrane"/>
    <property type="evidence" value="ECO:0007669"/>
    <property type="project" value="InterPro"/>
</dbReference>
<evidence type="ECO:0000256" key="1">
    <source>
        <dbReference type="ARBA" id="ARBA00022741"/>
    </source>
</evidence>